<feature type="transmembrane region" description="Helical" evidence="6">
    <location>
        <begin position="137"/>
        <end position="156"/>
    </location>
</feature>
<feature type="transmembrane region" description="Helical" evidence="6">
    <location>
        <begin position="111"/>
        <end position="131"/>
    </location>
</feature>
<dbReference type="EMBL" id="JAGRPV010000001">
    <property type="protein sequence ID" value="MDI4645131.1"/>
    <property type="molecule type" value="Genomic_DNA"/>
</dbReference>
<feature type="transmembrane region" description="Helical" evidence="6">
    <location>
        <begin position="194"/>
        <end position="212"/>
    </location>
</feature>
<feature type="transmembrane region" description="Helical" evidence="6">
    <location>
        <begin position="58"/>
        <end position="78"/>
    </location>
</feature>
<dbReference type="InterPro" id="IPR050638">
    <property type="entry name" value="AA-Vitamin_Transporters"/>
</dbReference>
<evidence type="ECO:0000259" key="7">
    <source>
        <dbReference type="Pfam" id="PF00892"/>
    </source>
</evidence>
<protein>
    <submittedName>
        <fullName evidence="8">DMT family transporter</fullName>
    </submittedName>
</protein>
<comment type="subcellular location">
    <subcellularLocation>
        <location evidence="1">Endomembrane system</location>
        <topology evidence="1">Multi-pass membrane protein</topology>
    </subcellularLocation>
</comment>
<keyword evidence="4 6" id="KW-1133">Transmembrane helix</keyword>
<dbReference type="InterPro" id="IPR037185">
    <property type="entry name" value="EmrE-like"/>
</dbReference>
<feature type="transmembrane region" description="Helical" evidence="6">
    <location>
        <begin position="24"/>
        <end position="46"/>
    </location>
</feature>
<reference evidence="8" key="1">
    <citation type="submission" date="2023-04" db="EMBL/GenBank/DDBJ databases">
        <title>Comparative genomic analysis of Cohnella hashimotonis sp. nov., isolated from the International Space Station.</title>
        <authorList>
            <person name="Venkateswaran K."/>
            <person name="Simpson A."/>
        </authorList>
    </citation>
    <scope>NUCLEOTIDE SEQUENCE</scope>
    <source>
        <strain evidence="8">F6_2S_P_1</strain>
    </source>
</reference>
<comment type="similarity">
    <text evidence="2">Belongs to the EamA transporter family.</text>
</comment>
<sequence length="347" mass="36779">MLGSEAPSRFRRRGSEPAIKKSNAWGYACILAVVLLWGSAASVGRYLGEAGSPLTLSIWRLALGLVFLGLVRLAALAGPPAKRGARRRAGVRGLHDADSFSAVATSLFQRWLPVWIAGILGYGLMIWLFFAAARTTLASHIVLILSLAPVSTMLIARLTGDRQAARGSLWPTLLCLGGVTIMAAPQASGSGASLAGDVLAVLAMFSFSAYTVLTKRYGGDLPPLQLNTHGMSAGLLFLWALLAITEKSMGLHAFDTPGQWTAIVYLGAATTGLAYLLYTLALARLPMDRVMPFIFLQPAVGVLLSAVWLAEALTLNVALGMCAIIGGLFWNHASRKMSAQTIGRDPT</sequence>
<keyword evidence="5 6" id="KW-0472">Membrane</keyword>
<keyword evidence="3 6" id="KW-0812">Transmembrane</keyword>
<feature type="transmembrane region" description="Helical" evidence="6">
    <location>
        <begin position="315"/>
        <end position="333"/>
    </location>
</feature>
<dbReference type="PANTHER" id="PTHR32322:SF2">
    <property type="entry name" value="EAMA DOMAIN-CONTAINING PROTEIN"/>
    <property type="match status" value="1"/>
</dbReference>
<dbReference type="InterPro" id="IPR000620">
    <property type="entry name" value="EamA_dom"/>
</dbReference>
<dbReference type="SUPFAM" id="SSF103481">
    <property type="entry name" value="Multidrug resistance efflux transporter EmrE"/>
    <property type="match status" value="2"/>
</dbReference>
<name>A0ABT6TEA0_9BACL</name>
<evidence type="ECO:0000256" key="2">
    <source>
        <dbReference type="ARBA" id="ARBA00007362"/>
    </source>
</evidence>
<accession>A0ABT6TEA0</accession>
<dbReference type="Pfam" id="PF00892">
    <property type="entry name" value="EamA"/>
    <property type="match status" value="2"/>
</dbReference>
<feature type="transmembrane region" description="Helical" evidence="6">
    <location>
        <begin position="262"/>
        <end position="283"/>
    </location>
</feature>
<evidence type="ECO:0000256" key="1">
    <source>
        <dbReference type="ARBA" id="ARBA00004127"/>
    </source>
</evidence>
<gene>
    <name evidence="8" type="ORF">KB449_09180</name>
</gene>
<keyword evidence="9" id="KW-1185">Reference proteome</keyword>
<evidence type="ECO:0000256" key="4">
    <source>
        <dbReference type="ARBA" id="ARBA00022989"/>
    </source>
</evidence>
<feature type="domain" description="EamA" evidence="7">
    <location>
        <begin position="195"/>
        <end position="330"/>
    </location>
</feature>
<feature type="transmembrane region" description="Helical" evidence="6">
    <location>
        <begin position="224"/>
        <end position="242"/>
    </location>
</feature>
<evidence type="ECO:0000256" key="6">
    <source>
        <dbReference type="SAM" id="Phobius"/>
    </source>
</evidence>
<dbReference type="Proteomes" id="UP001161691">
    <property type="component" value="Unassembled WGS sequence"/>
</dbReference>
<evidence type="ECO:0000313" key="8">
    <source>
        <dbReference type="EMBL" id="MDI4645131.1"/>
    </source>
</evidence>
<dbReference type="RefSeq" id="WP_282908083.1">
    <property type="nucleotide sequence ID" value="NZ_JAGRPV010000001.1"/>
</dbReference>
<organism evidence="8 9">
    <name type="scientific">Cohnella hashimotonis</name>
    <dbReference type="NCBI Taxonomy" id="2826895"/>
    <lineage>
        <taxon>Bacteria</taxon>
        <taxon>Bacillati</taxon>
        <taxon>Bacillota</taxon>
        <taxon>Bacilli</taxon>
        <taxon>Bacillales</taxon>
        <taxon>Paenibacillaceae</taxon>
        <taxon>Cohnella</taxon>
    </lineage>
</organism>
<dbReference type="Gene3D" id="1.10.3730.20">
    <property type="match status" value="1"/>
</dbReference>
<evidence type="ECO:0000256" key="5">
    <source>
        <dbReference type="ARBA" id="ARBA00023136"/>
    </source>
</evidence>
<evidence type="ECO:0000256" key="3">
    <source>
        <dbReference type="ARBA" id="ARBA00022692"/>
    </source>
</evidence>
<evidence type="ECO:0000313" key="9">
    <source>
        <dbReference type="Proteomes" id="UP001161691"/>
    </source>
</evidence>
<feature type="transmembrane region" description="Helical" evidence="6">
    <location>
        <begin position="290"/>
        <end position="309"/>
    </location>
</feature>
<proteinExistence type="inferred from homology"/>
<dbReference type="PANTHER" id="PTHR32322">
    <property type="entry name" value="INNER MEMBRANE TRANSPORTER"/>
    <property type="match status" value="1"/>
</dbReference>
<feature type="domain" description="EamA" evidence="7">
    <location>
        <begin position="25"/>
        <end position="182"/>
    </location>
</feature>
<feature type="transmembrane region" description="Helical" evidence="6">
    <location>
        <begin position="168"/>
        <end position="188"/>
    </location>
</feature>
<comment type="caution">
    <text evidence="8">The sequence shown here is derived from an EMBL/GenBank/DDBJ whole genome shotgun (WGS) entry which is preliminary data.</text>
</comment>